<dbReference type="SUPFAM" id="SSF48452">
    <property type="entry name" value="TPR-like"/>
    <property type="match status" value="1"/>
</dbReference>
<protein>
    <submittedName>
        <fullName evidence="2">Lfe123p3</fullName>
    </submittedName>
</protein>
<sequence>MRKTFLICLKHFVVFGMMAVLFSGCAAVTEPRVRAYIHERKAYAEIREGQLELAYHELKKALRDNPKEPVILNDMAYIEFKEGHYQKAVGFLEQARVLRNDDNDEPYIMNEARILIAHHEYRRALALLSLIEPRRRWPKGYKKILAQALIHNGQQSRALAVLLEKHDVTLEQPHP</sequence>
<dbReference type="EMBL" id="AY204372">
    <property type="protein sequence ID" value="AAO38301.1"/>
    <property type="molecule type" value="Genomic_DNA"/>
</dbReference>
<dbReference type="Pfam" id="PF14559">
    <property type="entry name" value="TPR_19"/>
    <property type="match status" value="1"/>
</dbReference>
<keyword evidence="1" id="KW-0732">Signal</keyword>
<proteinExistence type="predicted"/>
<feature type="chain" id="PRO_5004293288" evidence="1">
    <location>
        <begin position="27"/>
        <end position="175"/>
    </location>
</feature>
<evidence type="ECO:0000313" key="2">
    <source>
        <dbReference type="EMBL" id="AAO38301.1"/>
    </source>
</evidence>
<dbReference type="AlphaFoldDB" id="Q7X1J9"/>
<organism evidence="2">
    <name type="scientific">Leptospirillum ferrooxidans</name>
    <dbReference type="NCBI Taxonomy" id="180"/>
    <lineage>
        <taxon>Bacteria</taxon>
        <taxon>Pseudomonadati</taxon>
        <taxon>Nitrospirota</taxon>
        <taxon>Nitrospiria</taxon>
        <taxon>Nitrospirales</taxon>
        <taxon>Nitrospiraceae</taxon>
        <taxon>Leptospirillum</taxon>
    </lineage>
</organism>
<feature type="signal peptide" evidence="1">
    <location>
        <begin position="1"/>
        <end position="26"/>
    </location>
</feature>
<dbReference type="PROSITE" id="PS51257">
    <property type="entry name" value="PROKAR_LIPOPROTEIN"/>
    <property type="match status" value="1"/>
</dbReference>
<dbReference type="Gene3D" id="1.25.40.10">
    <property type="entry name" value="Tetratricopeptide repeat domain"/>
    <property type="match status" value="1"/>
</dbReference>
<evidence type="ECO:0000256" key="1">
    <source>
        <dbReference type="SAM" id="SignalP"/>
    </source>
</evidence>
<dbReference type="InterPro" id="IPR011990">
    <property type="entry name" value="TPR-like_helical_dom_sf"/>
</dbReference>
<name>Q7X1J9_9BACT</name>
<accession>Q7X1J9</accession>
<reference evidence="2" key="1">
    <citation type="journal article" date="2003" name="Proc. Natl. Acad. Sci. U.S.A.">
        <title>Gene function analysis in environmental isolates: the nif regulon of the strict iron oxidizing bacterium Leptospirillum ferrooxidans.</title>
        <authorList>
            <person name="Parro V."/>
            <person name="Moreno-Paz M."/>
        </authorList>
    </citation>
    <scope>NUCLEOTIDE SEQUENCE</scope>
</reference>